<evidence type="ECO:0000256" key="4">
    <source>
        <dbReference type="ARBA" id="ARBA00022723"/>
    </source>
</evidence>
<feature type="region of interest" description="Disordered" evidence="8">
    <location>
        <begin position="321"/>
        <end position="350"/>
    </location>
</feature>
<evidence type="ECO:0000256" key="1">
    <source>
        <dbReference type="ARBA" id="ARBA00004123"/>
    </source>
</evidence>
<dbReference type="SUPFAM" id="SSF57667">
    <property type="entry name" value="beta-beta-alpha zinc fingers"/>
    <property type="match status" value="1"/>
</dbReference>
<dbReference type="Proteomes" id="UP000001744">
    <property type="component" value="Unassembled WGS sequence"/>
</dbReference>
<evidence type="ECO:0000256" key="6">
    <source>
        <dbReference type="ARBA" id="ARBA00022833"/>
    </source>
</evidence>
<evidence type="ECO:0000259" key="9">
    <source>
        <dbReference type="PROSITE" id="PS50171"/>
    </source>
</evidence>
<evidence type="ECO:0000256" key="2">
    <source>
        <dbReference type="ARBA" id="ARBA00008776"/>
    </source>
</evidence>
<dbReference type="PANTHER" id="PTHR12786:SF2">
    <property type="entry name" value="SPLICING FACTOR 3A SUBUNIT 3"/>
    <property type="match status" value="1"/>
</dbReference>
<dbReference type="JaponicusDB" id="SJAG_00577">
    <property type="gene designation" value="sap61"/>
</dbReference>
<dbReference type="Gene3D" id="3.30.160.60">
    <property type="entry name" value="Classic Zinc Finger"/>
    <property type="match status" value="1"/>
</dbReference>
<dbReference type="OMA" id="GPKAFQK"/>
<dbReference type="HOGENOM" id="CLU_027160_1_0_1"/>
<dbReference type="STRING" id="402676.B6JW10"/>
<comment type="similarity">
    <text evidence="2">Belongs to the SF3A3 family.</text>
</comment>
<dbReference type="eggNOG" id="KOG2636">
    <property type="taxonomic scope" value="Eukaryota"/>
</dbReference>
<dbReference type="GO" id="GO:0005686">
    <property type="term" value="C:U2 snRNP"/>
    <property type="evidence" value="ECO:0007669"/>
    <property type="project" value="EnsemblFungi"/>
</dbReference>
<comment type="subcellular location">
    <subcellularLocation>
        <location evidence="1">Nucleus</location>
    </subcellularLocation>
</comment>
<dbReference type="InterPro" id="IPR013087">
    <property type="entry name" value="Znf_C2H2_type"/>
</dbReference>
<dbReference type="PANTHER" id="PTHR12786">
    <property type="entry name" value="SPLICING FACTOR SF3A-RELATED"/>
    <property type="match status" value="1"/>
</dbReference>
<accession>B6JW10</accession>
<dbReference type="InterPro" id="IPR051421">
    <property type="entry name" value="RNA_Proc_DNA_Dmg_Regulator"/>
</dbReference>
<name>B6JW10_SCHJY</name>
<keyword evidence="4" id="KW-0479">Metal-binding</keyword>
<dbReference type="InterPro" id="IPR036236">
    <property type="entry name" value="Znf_C2H2_sf"/>
</dbReference>
<keyword evidence="5" id="KW-0863">Zinc-finger</keyword>
<feature type="compositionally biased region" description="Polar residues" evidence="8">
    <location>
        <begin position="331"/>
        <end position="341"/>
    </location>
</feature>
<evidence type="ECO:0000256" key="3">
    <source>
        <dbReference type="ARBA" id="ARBA00022553"/>
    </source>
</evidence>
<evidence type="ECO:0000256" key="5">
    <source>
        <dbReference type="ARBA" id="ARBA00022771"/>
    </source>
</evidence>
<dbReference type="PROSITE" id="PS50171">
    <property type="entry name" value="ZF_MATRIN"/>
    <property type="match status" value="1"/>
</dbReference>
<sequence>MSEGVLEAQRYALEELERLQQAIVDRRVVKPRTLKDQVKLNFQCAKLLDQVSNTSRKILSFYDSGKDINADNELSNFYEQLNSVRDFHQRHPDYPVEDLRKLYALKPLDENYSEVDTMFRGEEMYGRFFDLNECYEDYINLKQVPRLSYLDYISKMDAFDDIPKASKTQQYENYLEHLCEYLDSFYRRTHQLENVDKFISVCTAEFEAAWENGLLSKSSSENSATGKGIFCPFCQKYYSKQSVYDAHLNSKKHKKASTNATAEQSQSNLSSKSSKYSNISRLEFLIKRILERMDGIRQDTRDNVVRRQTLTASERLAEIEAAERSKYEPSESAQSQPGTTAEESDEENEEKIYNPLKLPLGWDGKPIPYWLWKLHGLGKEFPCEICGNYVYLGRKAFDKHFFEQRHIYGLKCLGITASPLLNQVTSIDEAVQRMLTNILLLRTITNYSVWQKIKQKSRKNDIDISAINEMEDDEGNVMSEKVYNDLKAQGLLS</sequence>
<dbReference type="Pfam" id="PF11931">
    <property type="entry name" value="SF3a60_Prp9_C"/>
    <property type="match status" value="1"/>
</dbReference>
<keyword evidence="3" id="KW-0597">Phosphoprotein</keyword>
<evidence type="ECO:0000256" key="8">
    <source>
        <dbReference type="SAM" id="MobiDB-lite"/>
    </source>
</evidence>
<feature type="region of interest" description="Disordered" evidence="8">
    <location>
        <begin position="253"/>
        <end position="272"/>
    </location>
</feature>
<dbReference type="PROSITE" id="PS00028">
    <property type="entry name" value="ZINC_FINGER_C2H2_1"/>
    <property type="match status" value="1"/>
</dbReference>
<dbReference type="OrthoDB" id="2160351at2759"/>
<dbReference type="Pfam" id="PF12171">
    <property type="entry name" value="zf-C2H2_jaz"/>
    <property type="match status" value="1"/>
</dbReference>
<evidence type="ECO:0000313" key="11">
    <source>
        <dbReference type="JaponicusDB" id="SJAG_00577"/>
    </source>
</evidence>
<keyword evidence="12" id="KW-1185">Reference proteome</keyword>
<protein>
    <submittedName>
        <fullName evidence="10">U2 snRNP-associated protein sap61</fullName>
    </submittedName>
</protein>
<dbReference type="GO" id="GO:0005681">
    <property type="term" value="C:spliceosomal complex"/>
    <property type="evidence" value="ECO:0000318"/>
    <property type="project" value="GO_Central"/>
</dbReference>
<dbReference type="GeneID" id="7051273"/>
<keyword evidence="7" id="KW-0539">Nucleus</keyword>
<dbReference type="SMART" id="SM00355">
    <property type="entry name" value="ZnF_C2H2"/>
    <property type="match status" value="2"/>
</dbReference>
<dbReference type="InterPro" id="IPR021966">
    <property type="entry name" value="SF3a60_bindingd"/>
</dbReference>
<gene>
    <name evidence="11" type="primary">sap61</name>
    <name evidence="10" type="ORF">SJAG_00577</name>
</gene>
<dbReference type="GO" id="GO:0003723">
    <property type="term" value="F:RNA binding"/>
    <property type="evidence" value="ECO:0000318"/>
    <property type="project" value="GO_Central"/>
</dbReference>
<proteinExistence type="inferred from homology"/>
<dbReference type="InterPro" id="IPR022755">
    <property type="entry name" value="Znf_C2H2_jaz"/>
</dbReference>
<organism evidence="10 12">
    <name type="scientific">Schizosaccharomyces japonicus (strain yFS275 / FY16936)</name>
    <name type="common">Fission yeast</name>
    <dbReference type="NCBI Taxonomy" id="402676"/>
    <lineage>
        <taxon>Eukaryota</taxon>
        <taxon>Fungi</taxon>
        <taxon>Dikarya</taxon>
        <taxon>Ascomycota</taxon>
        <taxon>Taphrinomycotina</taxon>
        <taxon>Schizosaccharomycetes</taxon>
        <taxon>Schizosaccharomycetales</taxon>
        <taxon>Schizosaccharomycetaceae</taxon>
        <taxon>Schizosaccharomyces</taxon>
    </lineage>
</organism>
<dbReference type="EMBL" id="KE651166">
    <property type="protein sequence ID" value="EEB05561.1"/>
    <property type="molecule type" value="Genomic_DNA"/>
</dbReference>
<evidence type="ECO:0000313" key="10">
    <source>
        <dbReference type="EMBL" id="EEB05561.1"/>
    </source>
</evidence>
<dbReference type="SMART" id="SM00451">
    <property type="entry name" value="ZnF_U1"/>
    <property type="match status" value="1"/>
</dbReference>
<dbReference type="Pfam" id="PF16837">
    <property type="entry name" value="SF3A3"/>
    <property type="match status" value="1"/>
</dbReference>
<dbReference type="Pfam" id="PF12108">
    <property type="entry name" value="SF3a60_bindingd"/>
    <property type="match status" value="1"/>
</dbReference>
<dbReference type="RefSeq" id="XP_002171854.1">
    <property type="nucleotide sequence ID" value="XM_002171818.1"/>
</dbReference>
<feature type="domain" description="Matrin-type" evidence="9">
    <location>
        <begin position="381"/>
        <end position="412"/>
    </location>
</feature>
<dbReference type="InterPro" id="IPR031774">
    <property type="entry name" value="SF3A3_dom"/>
</dbReference>
<evidence type="ECO:0000313" key="12">
    <source>
        <dbReference type="Proteomes" id="UP000001744"/>
    </source>
</evidence>
<evidence type="ECO:0000256" key="7">
    <source>
        <dbReference type="ARBA" id="ARBA00023242"/>
    </source>
</evidence>
<dbReference type="GO" id="GO:0000398">
    <property type="term" value="P:mRNA splicing, via spliceosome"/>
    <property type="evidence" value="ECO:0000318"/>
    <property type="project" value="GO_Central"/>
</dbReference>
<dbReference type="AlphaFoldDB" id="B6JW10"/>
<dbReference type="VEuPathDB" id="FungiDB:SJAG_00577"/>
<keyword evidence="6" id="KW-0862">Zinc</keyword>
<dbReference type="InterPro" id="IPR003604">
    <property type="entry name" value="Matrin/U1-like-C_Znf_C2H2"/>
</dbReference>
<reference evidence="10 12" key="1">
    <citation type="journal article" date="2011" name="Science">
        <title>Comparative functional genomics of the fission yeasts.</title>
        <authorList>
            <person name="Rhind N."/>
            <person name="Chen Z."/>
            <person name="Yassour M."/>
            <person name="Thompson D.A."/>
            <person name="Haas B.J."/>
            <person name="Habib N."/>
            <person name="Wapinski I."/>
            <person name="Roy S."/>
            <person name="Lin M.F."/>
            <person name="Heiman D.I."/>
            <person name="Young S.K."/>
            <person name="Furuya K."/>
            <person name="Guo Y."/>
            <person name="Pidoux A."/>
            <person name="Chen H.M."/>
            <person name="Robbertse B."/>
            <person name="Goldberg J.M."/>
            <person name="Aoki K."/>
            <person name="Bayne E.H."/>
            <person name="Berlin A.M."/>
            <person name="Desjardins C.A."/>
            <person name="Dobbs E."/>
            <person name="Dukaj L."/>
            <person name="Fan L."/>
            <person name="FitzGerald M.G."/>
            <person name="French C."/>
            <person name="Gujja S."/>
            <person name="Hansen K."/>
            <person name="Keifenheim D."/>
            <person name="Levin J.Z."/>
            <person name="Mosher R.A."/>
            <person name="Mueller C.A."/>
            <person name="Pfiffner J."/>
            <person name="Priest M."/>
            <person name="Russ C."/>
            <person name="Smialowska A."/>
            <person name="Swoboda P."/>
            <person name="Sykes S.M."/>
            <person name="Vaughn M."/>
            <person name="Vengrova S."/>
            <person name="Yoder R."/>
            <person name="Zeng Q."/>
            <person name="Allshire R."/>
            <person name="Baulcombe D."/>
            <person name="Birren B.W."/>
            <person name="Brown W."/>
            <person name="Ekwall K."/>
            <person name="Kellis M."/>
            <person name="Leatherwood J."/>
            <person name="Levin H."/>
            <person name="Margalit H."/>
            <person name="Martienssen R."/>
            <person name="Nieduszynski C.A."/>
            <person name="Spatafora J.W."/>
            <person name="Friedman N."/>
            <person name="Dalgaard J.Z."/>
            <person name="Baumann P."/>
            <person name="Niki H."/>
            <person name="Regev A."/>
            <person name="Nusbaum C."/>
        </authorList>
    </citation>
    <scope>NUCLEOTIDE SEQUENCE [LARGE SCALE GENOMIC DNA]</scope>
    <source>
        <strain evidence="12">yFS275 / FY16936</strain>
    </source>
</reference>
<dbReference type="InterPro" id="IPR000690">
    <property type="entry name" value="Matrin/U1-C_Znf_C2H2"/>
</dbReference>
<dbReference type="InterPro" id="IPR024598">
    <property type="entry name" value="SF3a60/Prp9_C"/>
</dbReference>
<dbReference type="GO" id="GO:0008270">
    <property type="term" value="F:zinc ion binding"/>
    <property type="evidence" value="ECO:0007669"/>
    <property type="project" value="UniProtKB-KW"/>
</dbReference>